<feature type="signal peptide" evidence="1">
    <location>
        <begin position="1"/>
        <end position="23"/>
    </location>
</feature>
<evidence type="ECO:0008006" key="4">
    <source>
        <dbReference type="Google" id="ProtNLM"/>
    </source>
</evidence>
<gene>
    <name evidence="2" type="ORF">ACFSUS_00980</name>
</gene>
<accession>A0ABW5LX49</accession>
<feature type="chain" id="PRO_5045969371" description="Outer membrane protein beta-barrel domain-containing protein" evidence="1">
    <location>
        <begin position="24"/>
        <end position="178"/>
    </location>
</feature>
<organism evidence="2 3">
    <name type="scientific">Spirosoma soli</name>
    <dbReference type="NCBI Taxonomy" id="1770529"/>
    <lineage>
        <taxon>Bacteria</taxon>
        <taxon>Pseudomonadati</taxon>
        <taxon>Bacteroidota</taxon>
        <taxon>Cytophagia</taxon>
        <taxon>Cytophagales</taxon>
        <taxon>Cytophagaceae</taxon>
        <taxon>Spirosoma</taxon>
    </lineage>
</organism>
<evidence type="ECO:0000313" key="3">
    <source>
        <dbReference type="Proteomes" id="UP001597469"/>
    </source>
</evidence>
<dbReference type="RefSeq" id="WP_381517808.1">
    <property type="nucleotide sequence ID" value="NZ_JBHULN010000001.1"/>
</dbReference>
<dbReference type="EMBL" id="JBHULN010000001">
    <property type="protein sequence ID" value="MFD2569184.1"/>
    <property type="molecule type" value="Genomic_DNA"/>
</dbReference>
<dbReference type="Proteomes" id="UP001597469">
    <property type="component" value="Unassembled WGS sequence"/>
</dbReference>
<sequence>MSKCLTFVSAWALVLLVANGAYCQDVFNHKYWLGLGIGKSQFPSGMVALGYEFNNSPTLVTARYTFNGEVLPDNVPAIAIHEFGLLYGLKTGKFRFSTGVSGVWGTNRGKYLSSDPDPLINGSNIYEPIKYATIGLPAEIRFITSTKDLGIGVTGFGNLNAKRSFIGLNLSLYVGKMK</sequence>
<keyword evidence="3" id="KW-1185">Reference proteome</keyword>
<comment type="caution">
    <text evidence="2">The sequence shown here is derived from an EMBL/GenBank/DDBJ whole genome shotgun (WGS) entry which is preliminary data.</text>
</comment>
<reference evidence="3" key="1">
    <citation type="journal article" date="2019" name="Int. J. Syst. Evol. Microbiol.">
        <title>The Global Catalogue of Microorganisms (GCM) 10K type strain sequencing project: providing services to taxonomists for standard genome sequencing and annotation.</title>
        <authorList>
            <consortium name="The Broad Institute Genomics Platform"/>
            <consortium name="The Broad Institute Genome Sequencing Center for Infectious Disease"/>
            <person name="Wu L."/>
            <person name="Ma J."/>
        </authorList>
    </citation>
    <scope>NUCLEOTIDE SEQUENCE [LARGE SCALE GENOMIC DNA]</scope>
    <source>
        <strain evidence="3">KCTC 42805</strain>
    </source>
</reference>
<evidence type="ECO:0000256" key="1">
    <source>
        <dbReference type="SAM" id="SignalP"/>
    </source>
</evidence>
<keyword evidence="1" id="KW-0732">Signal</keyword>
<evidence type="ECO:0000313" key="2">
    <source>
        <dbReference type="EMBL" id="MFD2569184.1"/>
    </source>
</evidence>
<protein>
    <recommendedName>
        <fullName evidence="4">Outer membrane protein beta-barrel domain-containing protein</fullName>
    </recommendedName>
</protein>
<name>A0ABW5LX49_9BACT</name>
<proteinExistence type="predicted"/>